<dbReference type="RefSeq" id="WP_201427869.1">
    <property type="nucleotide sequence ID" value="NZ_JAEQMG010000112.1"/>
</dbReference>
<accession>A0A934WSF3</accession>
<organism evidence="3 4">
    <name type="scientific">Ruminococcus difficilis</name>
    <dbReference type="NCBI Taxonomy" id="2763069"/>
    <lineage>
        <taxon>Bacteria</taxon>
        <taxon>Bacillati</taxon>
        <taxon>Bacillota</taxon>
        <taxon>Clostridia</taxon>
        <taxon>Eubacteriales</taxon>
        <taxon>Oscillospiraceae</taxon>
        <taxon>Ruminococcus</taxon>
    </lineage>
</organism>
<dbReference type="Proteomes" id="UP000633365">
    <property type="component" value="Unassembled WGS sequence"/>
</dbReference>
<feature type="domain" description="Large polyvalent protein associated" evidence="2">
    <location>
        <begin position="6"/>
        <end position="97"/>
    </location>
</feature>
<feature type="region of interest" description="Disordered" evidence="1">
    <location>
        <begin position="95"/>
        <end position="133"/>
    </location>
</feature>
<dbReference type="AlphaFoldDB" id="A0A934WSF3"/>
<reference evidence="3" key="1">
    <citation type="submission" date="2021-01" db="EMBL/GenBank/DDBJ databases">
        <title>Genome public.</title>
        <authorList>
            <person name="Liu C."/>
            <person name="Sun Q."/>
        </authorList>
    </citation>
    <scope>NUCLEOTIDE SEQUENCE</scope>
    <source>
        <strain evidence="3">M6</strain>
    </source>
</reference>
<dbReference type="EMBL" id="JAEQMG010000112">
    <property type="protein sequence ID" value="MBK6089074.1"/>
    <property type="molecule type" value="Genomic_DNA"/>
</dbReference>
<keyword evidence="4" id="KW-1185">Reference proteome</keyword>
<dbReference type="InterPro" id="IPR040672">
    <property type="entry name" value="LPD34"/>
</dbReference>
<gene>
    <name evidence="3" type="ORF">JKK62_10565</name>
</gene>
<feature type="compositionally biased region" description="Low complexity" evidence="1">
    <location>
        <begin position="113"/>
        <end position="124"/>
    </location>
</feature>
<sequence length="133" mass="15372">MEEKRKYDIVEDDVFEPGNHVKLEHTLFLNDYDISDLLQKSPEEVRELYYQCVNKEENMYEILQAGMRVWANDAQETRRVELALNQLEIAPVEHGEFQPDAQKPSVLDKISEAKTQQKAAPAAPCKKKNEPAL</sequence>
<evidence type="ECO:0000313" key="3">
    <source>
        <dbReference type="EMBL" id="MBK6089074.1"/>
    </source>
</evidence>
<evidence type="ECO:0000313" key="4">
    <source>
        <dbReference type="Proteomes" id="UP000633365"/>
    </source>
</evidence>
<evidence type="ECO:0000256" key="1">
    <source>
        <dbReference type="SAM" id="MobiDB-lite"/>
    </source>
</evidence>
<protein>
    <recommendedName>
        <fullName evidence="2">Large polyvalent protein associated domain-containing protein</fullName>
    </recommendedName>
</protein>
<evidence type="ECO:0000259" key="2">
    <source>
        <dbReference type="Pfam" id="PF18852"/>
    </source>
</evidence>
<dbReference type="Pfam" id="PF18852">
    <property type="entry name" value="LPD34"/>
    <property type="match status" value="1"/>
</dbReference>
<name>A0A934WSF3_9FIRM</name>
<proteinExistence type="predicted"/>
<comment type="caution">
    <text evidence="3">The sequence shown here is derived from an EMBL/GenBank/DDBJ whole genome shotgun (WGS) entry which is preliminary data.</text>
</comment>